<keyword evidence="9" id="KW-1185">Reference proteome</keyword>
<dbReference type="InterPro" id="IPR011250">
    <property type="entry name" value="OMP/PagP_B-barrel"/>
</dbReference>
<evidence type="ECO:0000256" key="4">
    <source>
        <dbReference type="ARBA" id="ARBA00022729"/>
    </source>
</evidence>
<dbReference type="EMBL" id="AOGK01000013">
    <property type="protein sequence ID" value="MDG5976690.1"/>
    <property type="molecule type" value="Genomic_DNA"/>
</dbReference>
<evidence type="ECO:0000256" key="1">
    <source>
        <dbReference type="ARBA" id="ARBA00004571"/>
    </source>
</evidence>
<feature type="signal peptide" evidence="6">
    <location>
        <begin position="1"/>
        <end position="22"/>
    </location>
</feature>
<organism evidence="8 9">
    <name type="scientific">Hydrogenophaga taeniospiralis CCUG 15921</name>
    <dbReference type="NCBI Taxonomy" id="1281780"/>
    <lineage>
        <taxon>Bacteria</taxon>
        <taxon>Pseudomonadati</taxon>
        <taxon>Pseudomonadota</taxon>
        <taxon>Betaproteobacteria</taxon>
        <taxon>Burkholderiales</taxon>
        <taxon>Comamonadaceae</taxon>
        <taxon>Hydrogenophaga</taxon>
    </lineage>
</organism>
<dbReference type="GO" id="GO:0009279">
    <property type="term" value="C:cell outer membrane"/>
    <property type="evidence" value="ECO:0007669"/>
    <property type="project" value="UniProtKB-SubCell"/>
</dbReference>
<evidence type="ECO:0000256" key="5">
    <source>
        <dbReference type="ARBA" id="ARBA00023136"/>
    </source>
</evidence>
<dbReference type="Pfam" id="PF13505">
    <property type="entry name" value="OMP_b-brl"/>
    <property type="match status" value="1"/>
</dbReference>
<dbReference type="AlphaFoldDB" id="A0A9X4NRY7"/>
<evidence type="ECO:0000256" key="2">
    <source>
        <dbReference type="ARBA" id="ARBA00022452"/>
    </source>
</evidence>
<dbReference type="PANTHER" id="PTHR35892:SF2">
    <property type="entry name" value="OUTER MEMBRANE PROTEIN PAGN"/>
    <property type="match status" value="1"/>
</dbReference>
<keyword evidence="4 6" id="KW-0732">Signal</keyword>
<accession>A0A9X4NRY7</accession>
<gene>
    <name evidence="8" type="ORF">H010_15585</name>
</gene>
<dbReference type="Gene3D" id="2.40.160.20">
    <property type="match status" value="1"/>
</dbReference>
<proteinExistence type="predicted"/>
<keyword evidence="2" id="KW-1134">Transmembrane beta strand</keyword>
<comment type="caution">
    <text evidence="8">The sequence shown here is derived from an EMBL/GenBank/DDBJ whole genome shotgun (WGS) entry which is preliminary data.</text>
</comment>
<evidence type="ECO:0000256" key="3">
    <source>
        <dbReference type="ARBA" id="ARBA00022692"/>
    </source>
</evidence>
<sequence length="179" mass="18318">MKHLGKIVAIAAVALTATAAQAQGAYGELGYSRLNFENRDGGFSAKVNPSMVRGIAGYELNPNLAVEGLLGLGAGSDDVSVGGVTVKGKVEHVYGAFVKPKIRLGESVELFARAGVAGTKVSARSGNLSVSDSGGSFAYGAGMSFALGGNTSLNADYMNYYDRKGVKVDGINVGVGMKF</sequence>
<comment type="subcellular location">
    <subcellularLocation>
        <location evidence="1">Cell outer membrane</location>
        <topology evidence="1">Multi-pass membrane protein</topology>
    </subcellularLocation>
</comment>
<protein>
    <recommendedName>
        <fullName evidence="7">Outer membrane protein beta-barrel domain-containing protein</fullName>
    </recommendedName>
</protein>
<dbReference type="Proteomes" id="UP001152876">
    <property type="component" value="Unassembled WGS sequence"/>
</dbReference>
<dbReference type="InterPro" id="IPR027385">
    <property type="entry name" value="Beta-barrel_OMP"/>
</dbReference>
<feature type="chain" id="PRO_5040950718" description="Outer membrane protein beta-barrel domain-containing protein" evidence="6">
    <location>
        <begin position="23"/>
        <end position="179"/>
    </location>
</feature>
<feature type="domain" description="Outer membrane protein beta-barrel" evidence="7">
    <location>
        <begin position="9"/>
        <end position="179"/>
    </location>
</feature>
<evidence type="ECO:0000259" key="7">
    <source>
        <dbReference type="Pfam" id="PF13505"/>
    </source>
</evidence>
<keyword evidence="5" id="KW-0472">Membrane</keyword>
<keyword evidence="3" id="KW-0812">Transmembrane</keyword>
<evidence type="ECO:0000313" key="8">
    <source>
        <dbReference type="EMBL" id="MDG5976690.1"/>
    </source>
</evidence>
<evidence type="ECO:0000313" key="9">
    <source>
        <dbReference type="Proteomes" id="UP001152876"/>
    </source>
</evidence>
<evidence type="ECO:0000256" key="6">
    <source>
        <dbReference type="SAM" id="SignalP"/>
    </source>
</evidence>
<name>A0A9X4NRY7_9BURK</name>
<dbReference type="SUPFAM" id="SSF56925">
    <property type="entry name" value="OMPA-like"/>
    <property type="match status" value="1"/>
</dbReference>
<reference evidence="8" key="1">
    <citation type="submission" date="2013-01" db="EMBL/GenBank/DDBJ databases">
        <title>Genome draft of Hydrogenophaga taeniospiralis 2K1.</title>
        <authorList>
            <person name="Gomila M."/>
            <person name="Lalucat J."/>
        </authorList>
    </citation>
    <scope>NUCLEOTIDE SEQUENCE</scope>
    <source>
        <strain evidence="8">CCUG 15921</strain>
    </source>
</reference>
<dbReference type="InterPro" id="IPR051723">
    <property type="entry name" value="Bact_OM_Invasion-Related"/>
</dbReference>
<dbReference type="PANTHER" id="PTHR35892">
    <property type="entry name" value="OUTER MEMBRANE PROTEIN PAGN-RELATED"/>
    <property type="match status" value="1"/>
</dbReference>
<dbReference type="RefSeq" id="WP_068174475.1">
    <property type="nucleotide sequence ID" value="NZ_AOGK01000013.1"/>
</dbReference>